<dbReference type="InterPro" id="IPR051943">
    <property type="entry name" value="TRAFAC_Dynamin-like_GTPase"/>
</dbReference>
<name>X6MIJ7_RETFI</name>
<proteinExistence type="predicted"/>
<comment type="subcellular location">
    <subcellularLocation>
        <location evidence="1">Endomembrane system</location>
        <topology evidence="1">Peripheral membrane protein</topology>
    </subcellularLocation>
</comment>
<accession>X6MIJ7</accession>
<evidence type="ECO:0000259" key="3">
    <source>
        <dbReference type="PROSITE" id="PS51718"/>
    </source>
</evidence>
<evidence type="ECO:0000313" key="4">
    <source>
        <dbReference type="EMBL" id="ETO13471.1"/>
    </source>
</evidence>
<dbReference type="Pfam" id="PF16880">
    <property type="entry name" value="EHD_N"/>
    <property type="match status" value="1"/>
</dbReference>
<feature type="domain" description="Dynamin-type G" evidence="3">
    <location>
        <begin position="72"/>
        <end position="196"/>
    </location>
</feature>
<dbReference type="Gene3D" id="3.40.50.300">
    <property type="entry name" value="P-loop containing nucleotide triphosphate hydrolases"/>
    <property type="match status" value="1"/>
</dbReference>
<dbReference type="InterPro" id="IPR027417">
    <property type="entry name" value="P-loop_NTPase"/>
</dbReference>
<dbReference type="Proteomes" id="UP000023152">
    <property type="component" value="Unassembled WGS sequence"/>
</dbReference>
<dbReference type="SUPFAM" id="SSF52540">
    <property type="entry name" value="P-loop containing nucleoside triphosphate hydrolases"/>
    <property type="match status" value="1"/>
</dbReference>
<organism evidence="4 5">
    <name type="scientific">Reticulomyxa filosa</name>
    <dbReference type="NCBI Taxonomy" id="46433"/>
    <lineage>
        <taxon>Eukaryota</taxon>
        <taxon>Sar</taxon>
        <taxon>Rhizaria</taxon>
        <taxon>Retaria</taxon>
        <taxon>Foraminifera</taxon>
        <taxon>Monothalamids</taxon>
        <taxon>Reticulomyxidae</taxon>
        <taxon>Reticulomyxa</taxon>
    </lineage>
</organism>
<dbReference type="InterPro" id="IPR031692">
    <property type="entry name" value="EHD_N"/>
</dbReference>
<dbReference type="OrthoDB" id="1716625at2759"/>
<dbReference type="Gene3D" id="1.10.268.20">
    <property type="match status" value="1"/>
</dbReference>
<dbReference type="OMA" id="WNPRSEG"/>
<dbReference type="InterPro" id="IPR030381">
    <property type="entry name" value="G_DYNAMIN_dom"/>
</dbReference>
<dbReference type="InterPro" id="IPR045063">
    <property type="entry name" value="Dynamin_N"/>
</dbReference>
<dbReference type="AlphaFoldDB" id="X6MIJ7"/>
<dbReference type="PROSITE" id="PS51718">
    <property type="entry name" value="G_DYNAMIN_2"/>
    <property type="match status" value="1"/>
</dbReference>
<evidence type="ECO:0000256" key="2">
    <source>
        <dbReference type="ARBA" id="ARBA00023136"/>
    </source>
</evidence>
<dbReference type="PANTHER" id="PTHR43681">
    <property type="entry name" value="TRANSMEMBRANE GTPASE FZO"/>
    <property type="match status" value="1"/>
</dbReference>
<evidence type="ECO:0000313" key="5">
    <source>
        <dbReference type="Proteomes" id="UP000023152"/>
    </source>
</evidence>
<keyword evidence="5" id="KW-1185">Reference proteome</keyword>
<dbReference type="GO" id="GO:0005525">
    <property type="term" value="F:GTP binding"/>
    <property type="evidence" value="ECO:0007669"/>
    <property type="project" value="InterPro"/>
</dbReference>
<sequence length="196" mass="22387">GHEKELFADLEQKYILSGEKSYKRKELNRSSDGRTDSLLRELSDLYHKYARHVEEAYQFSVFHTPLLNPVDFTSRPMVMLVGQYSTGKTTFIRYLIGRDFPGMSIGPEPTTDCFSAIMYGNEERLIPGHTVTMDTNKPFRSLTGHGAGFLNKFNCVEVPSPLLDSITFVDTPGILSGEKQRLGRNYEFSKVDFFFF</sequence>
<dbReference type="PANTHER" id="PTHR43681:SF1">
    <property type="entry name" value="SARCALUMENIN"/>
    <property type="match status" value="1"/>
</dbReference>
<protein>
    <submittedName>
        <fullName evidence="4">EH domain-containing protein 4</fullName>
    </submittedName>
</protein>
<feature type="non-terminal residue" evidence="4">
    <location>
        <position position="1"/>
    </location>
</feature>
<gene>
    <name evidence="4" type="ORF">RFI_23901</name>
</gene>
<dbReference type="Pfam" id="PF00350">
    <property type="entry name" value="Dynamin_N"/>
    <property type="match status" value="1"/>
</dbReference>
<dbReference type="GO" id="GO:0012505">
    <property type="term" value="C:endomembrane system"/>
    <property type="evidence" value="ECO:0007669"/>
    <property type="project" value="UniProtKB-SubCell"/>
</dbReference>
<keyword evidence="2" id="KW-0472">Membrane</keyword>
<reference evidence="4 5" key="1">
    <citation type="journal article" date="2013" name="Curr. Biol.">
        <title>The Genome of the Foraminiferan Reticulomyxa filosa.</title>
        <authorList>
            <person name="Glockner G."/>
            <person name="Hulsmann N."/>
            <person name="Schleicher M."/>
            <person name="Noegel A.A."/>
            <person name="Eichinger L."/>
            <person name="Gallinger C."/>
            <person name="Pawlowski J."/>
            <person name="Sierra R."/>
            <person name="Euteneuer U."/>
            <person name="Pillet L."/>
            <person name="Moustafa A."/>
            <person name="Platzer M."/>
            <person name="Groth M."/>
            <person name="Szafranski K."/>
            <person name="Schliwa M."/>
        </authorList>
    </citation>
    <scope>NUCLEOTIDE SEQUENCE [LARGE SCALE GENOMIC DNA]</scope>
</reference>
<comment type="caution">
    <text evidence="4">The sequence shown here is derived from an EMBL/GenBank/DDBJ whole genome shotgun (WGS) entry which is preliminary data.</text>
</comment>
<evidence type="ECO:0000256" key="1">
    <source>
        <dbReference type="ARBA" id="ARBA00004184"/>
    </source>
</evidence>
<dbReference type="EMBL" id="ASPP01020588">
    <property type="protein sequence ID" value="ETO13471.1"/>
    <property type="molecule type" value="Genomic_DNA"/>
</dbReference>